<evidence type="ECO:0000256" key="3">
    <source>
        <dbReference type="ARBA" id="ARBA00022630"/>
    </source>
</evidence>
<dbReference type="SUPFAM" id="SSF56176">
    <property type="entry name" value="FAD-binding/transporter-associated domain-like"/>
    <property type="match status" value="1"/>
</dbReference>
<dbReference type="Gene3D" id="3.40.462.20">
    <property type="match status" value="1"/>
</dbReference>
<evidence type="ECO:0000256" key="5">
    <source>
        <dbReference type="ARBA" id="ARBA00023002"/>
    </source>
</evidence>
<gene>
    <name evidence="7" type="ORF">SAMEA4384070_02575</name>
</gene>
<dbReference type="PROSITE" id="PS51387">
    <property type="entry name" value="FAD_PCMH"/>
    <property type="match status" value="1"/>
</dbReference>
<dbReference type="EMBL" id="LT906479">
    <property type="protein sequence ID" value="SNW01823.1"/>
    <property type="molecule type" value="Genomic_DNA"/>
</dbReference>
<dbReference type="PROSITE" id="PS00862">
    <property type="entry name" value="OX2_COVAL_FAD"/>
    <property type="match status" value="1"/>
</dbReference>
<name>A0A240C3E0_SERFI</name>
<dbReference type="PANTHER" id="PTHR42973">
    <property type="entry name" value="BINDING OXIDOREDUCTASE, PUTATIVE (AFU_ORTHOLOGUE AFUA_1G17690)-RELATED"/>
    <property type="match status" value="1"/>
</dbReference>
<proteinExistence type="inferred from homology"/>
<comment type="cofactor">
    <cofactor evidence="1">
        <name>FAD</name>
        <dbReference type="ChEBI" id="CHEBI:57692"/>
    </cofactor>
</comment>
<dbReference type="InterPro" id="IPR016166">
    <property type="entry name" value="FAD-bd_PCMH"/>
</dbReference>
<protein>
    <submittedName>
        <fullName evidence="7">6-hydroxy-D-nicotine oxidase</fullName>
        <ecNumber evidence="7">1.5.3.6</ecNumber>
    </submittedName>
</protein>
<dbReference type="STRING" id="1411141.GCA_001590885_00788"/>
<feature type="domain" description="FAD-binding PCMH-type" evidence="6">
    <location>
        <begin position="44"/>
        <end position="216"/>
    </location>
</feature>
<dbReference type="InterPro" id="IPR050416">
    <property type="entry name" value="FAD-linked_Oxidoreductase"/>
</dbReference>
<keyword evidence="5 7" id="KW-0560">Oxidoreductase</keyword>
<dbReference type="InterPro" id="IPR006094">
    <property type="entry name" value="Oxid_FAD_bind_N"/>
</dbReference>
<dbReference type="KEGG" id="sfj:SAMEA4384070_2575"/>
<dbReference type="Gene3D" id="3.30.465.10">
    <property type="match status" value="1"/>
</dbReference>
<dbReference type="GO" id="GO:0071949">
    <property type="term" value="F:FAD binding"/>
    <property type="evidence" value="ECO:0007669"/>
    <property type="project" value="InterPro"/>
</dbReference>
<dbReference type="GeneID" id="75027728"/>
<keyword evidence="4" id="KW-0274">FAD</keyword>
<dbReference type="GO" id="GO:0018530">
    <property type="term" value="F:(R)-6-hydroxynicotine oxidase activity"/>
    <property type="evidence" value="ECO:0007669"/>
    <property type="project" value="UniProtKB-EC"/>
</dbReference>
<dbReference type="RefSeq" id="WP_167387247.1">
    <property type="nucleotide sequence ID" value="NZ_CAMIQD010000001.1"/>
</dbReference>
<keyword evidence="8" id="KW-1185">Reference proteome</keyword>
<dbReference type="InterPro" id="IPR036318">
    <property type="entry name" value="FAD-bd_PCMH-like_sf"/>
</dbReference>
<dbReference type="InterPro" id="IPR006093">
    <property type="entry name" value="Oxy_OxRdtase_FAD_BS"/>
</dbReference>
<dbReference type="Proteomes" id="UP000215134">
    <property type="component" value="Chromosome 1"/>
</dbReference>
<dbReference type="PANTHER" id="PTHR42973:SF39">
    <property type="entry name" value="FAD-BINDING PCMH-TYPE DOMAIN-CONTAINING PROTEIN"/>
    <property type="match status" value="1"/>
</dbReference>
<evidence type="ECO:0000313" key="8">
    <source>
        <dbReference type="Proteomes" id="UP000215134"/>
    </source>
</evidence>
<sequence>MTDNTCCADDHRRFVHQLSGRVRSRYHAEYAGWLRQSAWNQRDFGRAPEMIVRAQSAEDVAETLRFAGRHRHAVSVRAGGHSYGGCFLRSNGILLDISALNELEVDPEAARVRIGPGVTARELSAALMPHGLAFPTGHGGNVALSGFLLGGGMGINSAAWGGMSVFNIEALDLITADGQLRRVSRHEEPDLFWAARGAGPAAFFVVVSFYLKCHPLPRAIANHLYQLPYGQLGPLLEAIDGRAWDARLQIMVALTPPQPGQPHNIILNTLAFTDSEEESAALQREFIQQLPRSAVTPLLENPHGGFEEIFQQGEGMLINRRFRSDNIITNAIHQVKGVLDELLPQQPSPNGITLLVWRGEQHFPDAAYSVTGRFFVSTYLQWNDAGSDEQHRRWLHKLYDQLQPLSCGCYINEFDLEARSGQIQRCFAPENWQRLGQLRLDHDPQGVFADVRLLQRES</sequence>
<evidence type="ECO:0000313" key="7">
    <source>
        <dbReference type="EMBL" id="SNW01823.1"/>
    </source>
</evidence>
<comment type="similarity">
    <text evidence="2">Belongs to the oxygen-dependent FAD-linked oxidoreductase family.</text>
</comment>
<keyword evidence="3" id="KW-0285">Flavoprotein</keyword>
<accession>A0A240C3E0</accession>
<dbReference type="InterPro" id="IPR016167">
    <property type="entry name" value="FAD-bd_PCMH_sub1"/>
</dbReference>
<dbReference type="Gene3D" id="3.30.43.10">
    <property type="entry name" value="Uridine Diphospho-n-acetylenolpyruvylglucosamine Reductase, domain 2"/>
    <property type="match status" value="1"/>
</dbReference>
<evidence type="ECO:0000256" key="2">
    <source>
        <dbReference type="ARBA" id="ARBA00005466"/>
    </source>
</evidence>
<evidence type="ECO:0000256" key="1">
    <source>
        <dbReference type="ARBA" id="ARBA00001974"/>
    </source>
</evidence>
<reference evidence="7 8" key="1">
    <citation type="submission" date="2017-06" db="EMBL/GenBank/DDBJ databases">
        <authorList>
            <consortium name="Pathogen Informatics"/>
        </authorList>
    </citation>
    <scope>NUCLEOTIDE SEQUENCE [LARGE SCALE GENOMIC DNA]</scope>
    <source>
        <strain evidence="7 8">NCTC12148</strain>
    </source>
</reference>
<dbReference type="EC" id="1.5.3.6" evidence="7"/>
<organism evidence="7 8">
    <name type="scientific">Serratia ficaria</name>
    <dbReference type="NCBI Taxonomy" id="61651"/>
    <lineage>
        <taxon>Bacteria</taxon>
        <taxon>Pseudomonadati</taxon>
        <taxon>Pseudomonadota</taxon>
        <taxon>Gammaproteobacteria</taxon>
        <taxon>Enterobacterales</taxon>
        <taxon>Yersiniaceae</taxon>
        <taxon>Serratia</taxon>
    </lineage>
</organism>
<evidence type="ECO:0000259" key="6">
    <source>
        <dbReference type="PROSITE" id="PS51387"/>
    </source>
</evidence>
<evidence type="ECO:0000256" key="4">
    <source>
        <dbReference type="ARBA" id="ARBA00022827"/>
    </source>
</evidence>
<dbReference type="Pfam" id="PF01565">
    <property type="entry name" value="FAD_binding_4"/>
    <property type="match status" value="1"/>
</dbReference>
<dbReference type="InterPro" id="IPR016169">
    <property type="entry name" value="FAD-bd_PCMH_sub2"/>
</dbReference>
<dbReference type="AlphaFoldDB" id="A0A240C3E0"/>